<dbReference type="PRINTS" id="PR00035">
    <property type="entry name" value="HTHGNTR"/>
</dbReference>
<evidence type="ECO:0000259" key="4">
    <source>
        <dbReference type="PROSITE" id="PS50949"/>
    </source>
</evidence>
<dbReference type="EMBL" id="JADKNH010000010">
    <property type="protein sequence ID" value="MBF4694743.1"/>
    <property type="molecule type" value="Genomic_DNA"/>
</dbReference>
<dbReference type="InterPro" id="IPR008920">
    <property type="entry name" value="TF_FadR/GntR_C"/>
</dbReference>
<dbReference type="Pfam" id="PF00392">
    <property type="entry name" value="GntR"/>
    <property type="match status" value="1"/>
</dbReference>
<dbReference type="Pfam" id="PF07729">
    <property type="entry name" value="FCD"/>
    <property type="match status" value="1"/>
</dbReference>
<dbReference type="RefSeq" id="WP_194702981.1">
    <property type="nucleotide sequence ID" value="NZ_JADKNH010000010.1"/>
</dbReference>
<keyword evidence="2" id="KW-0238">DNA-binding</keyword>
<dbReference type="SUPFAM" id="SSF46785">
    <property type="entry name" value="Winged helix' DNA-binding domain"/>
    <property type="match status" value="1"/>
</dbReference>
<comment type="caution">
    <text evidence="5">The sequence shown here is derived from an EMBL/GenBank/DDBJ whole genome shotgun (WGS) entry which is preliminary data.</text>
</comment>
<keyword evidence="1" id="KW-0805">Transcription regulation</keyword>
<evidence type="ECO:0000313" key="6">
    <source>
        <dbReference type="Proteomes" id="UP000614200"/>
    </source>
</evidence>
<dbReference type="InterPro" id="IPR000524">
    <property type="entry name" value="Tscrpt_reg_HTH_GntR"/>
</dbReference>
<feature type="domain" description="HTH gntR-type" evidence="4">
    <location>
        <begin position="11"/>
        <end position="79"/>
    </location>
</feature>
<dbReference type="PROSITE" id="PS50949">
    <property type="entry name" value="HTH_GNTR"/>
    <property type="match status" value="1"/>
</dbReference>
<dbReference type="SMART" id="SM00345">
    <property type="entry name" value="HTH_GNTR"/>
    <property type="match status" value="1"/>
</dbReference>
<evidence type="ECO:0000256" key="1">
    <source>
        <dbReference type="ARBA" id="ARBA00023015"/>
    </source>
</evidence>
<proteinExistence type="predicted"/>
<dbReference type="PANTHER" id="PTHR43537:SF5">
    <property type="entry name" value="UXU OPERON TRANSCRIPTIONAL REGULATOR"/>
    <property type="match status" value="1"/>
</dbReference>
<evidence type="ECO:0000256" key="2">
    <source>
        <dbReference type="ARBA" id="ARBA00023125"/>
    </source>
</evidence>
<dbReference type="Gene3D" id="1.10.10.10">
    <property type="entry name" value="Winged helix-like DNA-binding domain superfamily/Winged helix DNA-binding domain"/>
    <property type="match status" value="1"/>
</dbReference>
<keyword evidence="3" id="KW-0804">Transcription</keyword>
<dbReference type="InterPro" id="IPR011711">
    <property type="entry name" value="GntR_C"/>
</dbReference>
<evidence type="ECO:0000313" key="5">
    <source>
        <dbReference type="EMBL" id="MBF4694743.1"/>
    </source>
</evidence>
<organism evidence="5 6">
    <name type="scientific">Fusibacter ferrireducens</name>
    <dbReference type="NCBI Taxonomy" id="2785058"/>
    <lineage>
        <taxon>Bacteria</taxon>
        <taxon>Bacillati</taxon>
        <taxon>Bacillota</taxon>
        <taxon>Clostridia</taxon>
        <taxon>Eubacteriales</taxon>
        <taxon>Eubacteriales Family XII. Incertae Sedis</taxon>
        <taxon>Fusibacter</taxon>
    </lineage>
</organism>
<dbReference type="Proteomes" id="UP000614200">
    <property type="component" value="Unassembled WGS sequence"/>
</dbReference>
<evidence type="ECO:0000256" key="3">
    <source>
        <dbReference type="ARBA" id="ARBA00023163"/>
    </source>
</evidence>
<reference evidence="5 6" key="1">
    <citation type="submission" date="2020-11" db="EMBL/GenBank/DDBJ databases">
        <title>Fusibacter basophilias sp. nov.</title>
        <authorList>
            <person name="Qiu D."/>
        </authorList>
    </citation>
    <scope>NUCLEOTIDE SEQUENCE [LARGE SCALE GENOMIC DNA]</scope>
    <source>
        <strain evidence="5 6">Q10-2</strain>
    </source>
</reference>
<dbReference type="SMART" id="SM00895">
    <property type="entry name" value="FCD"/>
    <property type="match status" value="1"/>
</dbReference>
<dbReference type="SUPFAM" id="SSF48008">
    <property type="entry name" value="GntR ligand-binding domain-like"/>
    <property type="match status" value="1"/>
</dbReference>
<sequence>MNREIKPVINQSIPEIVSKNIIHFIQDNALRPGDRLPSERRMAETLKVSRTSLKKAIDILSHYGILEIRPQSGTYVNDLYAMEMIKKKVDHVEHLSSSIEWRECRACVEPSICRLCAERVTREELAVMKANLDRMLACYEANDMAATVIEDYKFHLSCVMATHNETLINMYQHYCGDFYQWMVSDYEPFYLEIAKEAMVQHKNLYNAFVSRDGALAELLSRQHNAMSISAWRSYKER</sequence>
<dbReference type="PANTHER" id="PTHR43537">
    <property type="entry name" value="TRANSCRIPTIONAL REGULATOR, GNTR FAMILY"/>
    <property type="match status" value="1"/>
</dbReference>
<gene>
    <name evidence="5" type="ORF">ISU02_16640</name>
</gene>
<dbReference type="CDD" id="cd07377">
    <property type="entry name" value="WHTH_GntR"/>
    <property type="match status" value="1"/>
</dbReference>
<accession>A0ABR9ZX69</accession>
<dbReference type="Gene3D" id="1.20.120.530">
    <property type="entry name" value="GntR ligand-binding domain-like"/>
    <property type="match status" value="1"/>
</dbReference>
<name>A0ABR9ZX69_9FIRM</name>
<keyword evidence="6" id="KW-1185">Reference proteome</keyword>
<dbReference type="InterPro" id="IPR036388">
    <property type="entry name" value="WH-like_DNA-bd_sf"/>
</dbReference>
<dbReference type="InterPro" id="IPR036390">
    <property type="entry name" value="WH_DNA-bd_sf"/>
</dbReference>
<protein>
    <submittedName>
        <fullName evidence="5">FadR family transcriptional regulator</fullName>
    </submittedName>
</protein>